<evidence type="ECO:0000313" key="2">
    <source>
        <dbReference type="Proteomes" id="UP001163321"/>
    </source>
</evidence>
<reference evidence="1 2" key="1">
    <citation type="journal article" date="2022" name="bioRxiv">
        <title>The genome of the oomycete Peronosclerospora sorghi, a cosmopolitan pathogen of maize and sorghum, is inflated with dispersed pseudogenes.</title>
        <authorList>
            <person name="Fletcher K."/>
            <person name="Martin F."/>
            <person name="Isakeit T."/>
            <person name="Cavanaugh K."/>
            <person name="Magill C."/>
            <person name="Michelmore R."/>
        </authorList>
    </citation>
    <scope>NUCLEOTIDE SEQUENCE [LARGE SCALE GENOMIC DNA]</scope>
    <source>
        <strain evidence="1">P6</strain>
    </source>
</reference>
<comment type="caution">
    <text evidence="1">The sequence shown here is derived from an EMBL/GenBank/DDBJ whole genome shotgun (WGS) entry which is preliminary data.</text>
</comment>
<proteinExistence type="predicted"/>
<name>A0ACC0W2J7_9STRA</name>
<protein>
    <submittedName>
        <fullName evidence="1">Uncharacterized protein</fullName>
    </submittedName>
</protein>
<dbReference type="Proteomes" id="UP001163321">
    <property type="component" value="Chromosome 4"/>
</dbReference>
<organism evidence="1 2">
    <name type="scientific">Peronosclerospora sorghi</name>
    <dbReference type="NCBI Taxonomy" id="230839"/>
    <lineage>
        <taxon>Eukaryota</taxon>
        <taxon>Sar</taxon>
        <taxon>Stramenopiles</taxon>
        <taxon>Oomycota</taxon>
        <taxon>Peronosporomycetes</taxon>
        <taxon>Peronosporales</taxon>
        <taxon>Peronosporaceae</taxon>
        <taxon>Peronosclerospora</taxon>
    </lineage>
</organism>
<gene>
    <name evidence="1" type="ORF">PsorP6_005091</name>
</gene>
<dbReference type="EMBL" id="CM047583">
    <property type="protein sequence ID" value="KAI9912974.1"/>
    <property type="molecule type" value="Genomic_DNA"/>
</dbReference>
<keyword evidence="2" id="KW-1185">Reference proteome</keyword>
<evidence type="ECO:0000313" key="1">
    <source>
        <dbReference type="EMBL" id="KAI9912974.1"/>
    </source>
</evidence>
<accession>A0ACC0W2J7</accession>
<sequence length="210" mass="23925">MCRKTQWLGLNRKGLRSGEANTKILLNVKKPPKIDRKRPFKAVDASFRRPLTSFVARLLRSTLAIRAALRSTTRWESCVIFGCYIPDTKLLYEETGKNGSFSLLHCWVILRNARKWQDIAQRTTVPTSRTKASDPGEDPEDINSETRPVGRKAKKLAPKRDRETLEEATVDQIKNKEIMVDLTKKKVTMLQQIANEVIIVKDTTAMTQTA</sequence>